<name>A0A8J2NBK6_FUSEQ</name>
<dbReference type="GO" id="GO:0048038">
    <property type="term" value="F:quinone binding"/>
    <property type="evidence" value="ECO:0007669"/>
    <property type="project" value="TreeGrafter"/>
</dbReference>
<dbReference type="PANTHER" id="PTHR42760:SF76">
    <property type="entry name" value="CHAIN OXIDOREDUCTASE_DEHYDROGENASE, PUTATIVE-RELATED"/>
    <property type="match status" value="1"/>
</dbReference>
<dbReference type="Pfam" id="PF13561">
    <property type="entry name" value="adh_short_C2"/>
    <property type="match status" value="1"/>
</dbReference>
<dbReference type="AlphaFoldDB" id="A0A8J2NBK6"/>
<dbReference type="CDD" id="cd05233">
    <property type="entry name" value="SDR_c"/>
    <property type="match status" value="1"/>
</dbReference>
<organism evidence="2 3">
    <name type="scientific">Fusarium equiseti</name>
    <name type="common">Fusarium scirpi</name>
    <dbReference type="NCBI Taxonomy" id="61235"/>
    <lineage>
        <taxon>Eukaryota</taxon>
        <taxon>Fungi</taxon>
        <taxon>Dikarya</taxon>
        <taxon>Ascomycota</taxon>
        <taxon>Pezizomycotina</taxon>
        <taxon>Sordariomycetes</taxon>
        <taxon>Hypocreomycetidae</taxon>
        <taxon>Hypocreales</taxon>
        <taxon>Nectriaceae</taxon>
        <taxon>Fusarium</taxon>
        <taxon>Fusarium incarnatum-equiseti species complex</taxon>
    </lineage>
</organism>
<dbReference type="GO" id="GO:0006633">
    <property type="term" value="P:fatty acid biosynthetic process"/>
    <property type="evidence" value="ECO:0007669"/>
    <property type="project" value="TreeGrafter"/>
</dbReference>
<evidence type="ECO:0000256" key="1">
    <source>
        <dbReference type="ARBA" id="ARBA00022857"/>
    </source>
</evidence>
<dbReference type="PANTHER" id="PTHR42760">
    <property type="entry name" value="SHORT-CHAIN DEHYDROGENASES/REDUCTASES FAMILY MEMBER"/>
    <property type="match status" value="1"/>
</dbReference>
<evidence type="ECO:0008006" key="4">
    <source>
        <dbReference type="Google" id="ProtNLM"/>
    </source>
</evidence>
<sequence>MAQPRHALDLVDKVAVISGASRGIGRAIAYNLASRGCSILGTCTSDKGAESLSMRLNDEIDMNLYGTALHTRPAHQKIKGIIADVFSADCATTIADAVIDHFNGRVDIFVNSAGDPMPGVIGEMRFDEIQRSLLGNVQTPVLIVEELVLRKYFQPNSRIIYISSVRSRLPWADQLMYAATKSAGESLCRTWSQAFGGKDERYAFMAGTTANAVTAGLTQTDAVMDCGPEAVKKFQDEFFPLQSSPKFGQPEDVADVVGMLCGHDGRWITGSVVSASGGCIKIG</sequence>
<reference evidence="2" key="1">
    <citation type="submission" date="2021-05" db="EMBL/GenBank/DDBJ databases">
        <authorList>
            <person name="Khan N."/>
        </authorList>
    </citation>
    <scope>NUCLEOTIDE SEQUENCE</scope>
</reference>
<dbReference type="PROSITE" id="PS00061">
    <property type="entry name" value="ADH_SHORT"/>
    <property type="match status" value="1"/>
</dbReference>
<accession>A0A8J2NBK6</accession>
<comment type="caution">
    <text evidence="2">The sequence shown here is derived from an EMBL/GenBank/DDBJ whole genome shotgun (WGS) entry which is preliminary data.</text>
</comment>
<dbReference type="EMBL" id="CAJSTJ010000122">
    <property type="protein sequence ID" value="CAG7558052.1"/>
    <property type="molecule type" value="Genomic_DNA"/>
</dbReference>
<dbReference type="InterPro" id="IPR020904">
    <property type="entry name" value="Sc_DH/Rdtase_CS"/>
</dbReference>
<protein>
    <recommendedName>
        <fullName evidence="4">NAD(P)-binding protein</fullName>
    </recommendedName>
</protein>
<evidence type="ECO:0000313" key="2">
    <source>
        <dbReference type="EMBL" id="CAG7558052.1"/>
    </source>
</evidence>
<dbReference type="Proteomes" id="UP000693738">
    <property type="component" value="Unassembled WGS sequence"/>
</dbReference>
<evidence type="ECO:0000313" key="3">
    <source>
        <dbReference type="Proteomes" id="UP000693738"/>
    </source>
</evidence>
<gene>
    <name evidence="2" type="ORF">FEQUK3_LOCUS3776</name>
</gene>
<dbReference type="InterPro" id="IPR002347">
    <property type="entry name" value="SDR_fam"/>
</dbReference>
<dbReference type="GO" id="GO:0016616">
    <property type="term" value="F:oxidoreductase activity, acting on the CH-OH group of donors, NAD or NADP as acceptor"/>
    <property type="evidence" value="ECO:0007669"/>
    <property type="project" value="TreeGrafter"/>
</dbReference>
<proteinExistence type="predicted"/>
<keyword evidence="1" id="KW-0521">NADP</keyword>